<dbReference type="STRING" id="553175.POREN0001_1082"/>
<dbReference type="AlphaFoldDB" id="C3J9D9"/>
<evidence type="ECO:0000313" key="1">
    <source>
        <dbReference type="EMBL" id="EEN83283.1"/>
    </source>
</evidence>
<protein>
    <submittedName>
        <fullName evidence="1">Uncharacterized protein</fullName>
    </submittedName>
</protein>
<evidence type="ECO:0000313" key="2">
    <source>
        <dbReference type="Proteomes" id="UP000004295"/>
    </source>
</evidence>
<organism evidence="1 2">
    <name type="scientific">Porphyromonas endodontalis (strain ATCC 35406 / DSM 24491 / JCM 8526 / CCUG 16442 / BCRC 14492 / NCTC 13058 / HG 370)</name>
    <name type="common">Bacteroides endodontalis</name>
    <dbReference type="NCBI Taxonomy" id="553175"/>
    <lineage>
        <taxon>Bacteria</taxon>
        <taxon>Pseudomonadati</taxon>
        <taxon>Bacteroidota</taxon>
        <taxon>Bacteroidia</taxon>
        <taxon>Bacteroidales</taxon>
        <taxon>Porphyromonadaceae</taxon>
        <taxon>Porphyromonas</taxon>
    </lineage>
</organism>
<dbReference type="EMBL" id="ACNN01000012">
    <property type="protein sequence ID" value="EEN83283.1"/>
    <property type="molecule type" value="Genomic_DNA"/>
</dbReference>
<reference evidence="1 2" key="1">
    <citation type="submission" date="2009-04" db="EMBL/GenBank/DDBJ databases">
        <authorList>
            <person name="Sebastian Y."/>
            <person name="Madupu R."/>
            <person name="Durkin A.S."/>
            <person name="Torralba M."/>
            <person name="Methe B."/>
            <person name="Sutton G.G."/>
            <person name="Strausberg R.L."/>
            <person name="Nelson K.E."/>
        </authorList>
    </citation>
    <scope>NUCLEOTIDE SEQUENCE [LARGE SCALE GENOMIC DNA]</scope>
    <source>
        <strain evidence="2">ATCC 35406 / BCRC 14492 / JCM 8526 / NCTC 13058 / HG 370</strain>
    </source>
</reference>
<accession>C3J9D9</accession>
<comment type="caution">
    <text evidence="1">The sequence shown here is derived from an EMBL/GenBank/DDBJ whole genome shotgun (WGS) entry which is preliminary data.</text>
</comment>
<dbReference type="Proteomes" id="UP000004295">
    <property type="component" value="Unassembled WGS sequence"/>
</dbReference>
<keyword evidence="2" id="KW-1185">Reference proteome</keyword>
<name>C3J9D9_POREA</name>
<sequence length="46" mass="4968">MLENSPARGGKLAPLKIEREGGSRTSSLFSITIALLLSPQKRKITT</sequence>
<proteinExistence type="predicted"/>
<gene>
    <name evidence="1" type="ORF">POREN0001_1082</name>
</gene>